<comment type="cofactor">
    <cofactor evidence="1">
        <name>pyridoxal 5'-phosphate</name>
        <dbReference type="ChEBI" id="CHEBI:597326"/>
    </cofactor>
</comment>
<accession>A0AAJ1ID22</accession>
<evidence type="ECO:0000256" key="3">
    <source>
        <dbReference type="ARBA" id="ARBA00022576"/>
    </source>
</evidence>
<dbReference type="Proteomes" id="UP001221217">
    <property type="component" value="Unassembled WGS sequence"/>
</dbReference>
<protein>
    <submittedName>
        <fullName evidence="6">Aminotransferase class III-fold pyridoxal phosphate-dependent enzyme</fullName>
    </submittedName>
</protein>
<sequence>MAGEDIRALDKKYNLHSWSAQKALNPIVVDKAEGIFFWDADGKKYYDMSSQLVNMNVGHCNKKIVKAIQDQAEKLPFIGPAYAVDVRAELARKLIEEVVPEMGKVFFTNAGAEANENAIKIARLKTGKQKIFSGYRSYHGATYAAANLTGEPRRLASEPGIPGFVKFFNPYIEREPVIKFDSEEQYTEYCLAKLEEQIIWEGQDNIAALFLETVVGSNGVLIPPKGYLKGVRELCTKYGIMMVCDEVMAGWGRTGEWFAYMNWDVVPDMITFAKGVTCGYVPIGGVIVSKEIAEHFEENVLICGLTYSAHLMGCAAGIATIDVYKELDLINRSKEMGKVMAKLMAELQEKHPSVGPCRNIGLFGMVEFVNKENGPLVPYAKDPKGLMKQIIGKLRENGFTTYSHENMISVSPPLIITEEQLKEAFAILDKVATWVDENLL</sequence>
<dbReference type="Pfam" id="PF00202">
    <property type="entry name" value="Aminotran_3"/>
    <property type="match status" value="1"/>
</dbReference>
<dbReference type="GO" id="GO:0008483">
    <property type="term" value="F:transaminase activity"/>
    <property type="evidence" value="ECO:0007669"/>
    <property type="project" value="UniProtKB-KW"/>
</dbReference>
<dbReference type="AlphaFoldDB" id="A0AAJ1ID22"/>
<gene>
    <name evidence="6" type="ORF">PQJ61_09920</name>
</gene>
<evidence type="ECO:0000256" key="2">
    <source>
        <dbReference type="ARBA" id="ARBA00008954"/>
    </source>
</evidence>
<name>A0AAJ1ID22_9SPIO</name>
<dbReference type="GO" id="GO:0005829">
    <property type="term" value="C:cytosol"/>
    <property type="evidence" value="ECO:0007669"/>
    <property type="project" value="TreeGrafter"/>
</dbReference>
<dbReference type="InterPro" id="IPR015424">
    <property type="entry name" value="PyrdxlP-dep_Trfase"/>
</dbReference>
<keyword evidence="3 6" id="KW-0032">Aminotransferase</keyword>
<dbReference type="NCBIfam" id="NF004718">
    <property type="entry name" value="PRK06062.1"/>
    <property type="match status" value="1"/>
</dbReference>
<dbReference type="Gene3D" id="3.90.1150.10">
    <property type="entry name" value="Aspartate Aminotransferase, domain 1"/>
    <property type="match status" value="1"/>
</dbReference>
<dbReference type="PANTHER" id="PTHR43094">
    <property type="entry name" value="AMINOTRANSFERASE"/>
    <property type="match status" value="1"/>
</dbReference>
<dbReference type="Gene3D" id="3.40.640.10">
    <property type="entry name" value="Type I PLP-dependent aspartate aminotransferase-like (Major domain)"/>
    <property type="match status" value="1"/>
</dbReference>
<evidence type="ECO:0000313" key="7">
    <source>
        <dbReference type="Proteomes" id="UP001221217"/>
    </source>
</evidence>
<comment type="caution">
    <text evidence="6">The sequence shown here is derived from an EMBL/GenBank/DDBJ whole genome shotgun (WGS) entry which is preliminary data.</text>
</comment>
<reference evidence="6 7" key="1">
    <citation type="submission" date="2022-12" db="EMBL/GenBank/DDBJ databases">
        <title>Metagenome assembled genome from gulf of manar.</title>
        <authorList>
            <person name="Kohli P."/>
            <person name="Pk S."/>
            <person name="Venkata Ramana C."/>
            <person name="Sasikala C."/>
        </authorList>
    </citation>
    <scope>NUCLEOTIDE SEQUENCE [LARGE SCALE GENOMIC DNA]</scope>
    <source>
        <strain evidence="6">JB008</strain>
    </source>
</reference>
<dbReference type="InterPro" id="IPR005814">
    <property type="entry name" value="Aminotrans_3"/>
</dbReference>
<dbReference type="PANTHER" id="PTHR43094:SF1">
    <property type="entry name" value="AMINOTRANSFERASE CLASS-III"/>
    <property type="match status" value="1"/>
</dbReference>
<dbReference type="PIRSF" id="PIRSF000521">
    <property type="entry name" value="Transaminase_4ab_Lys_Orn"/>
    <property type="match status" value="1"/>
</dbReference>
<dbReference type="EMBL" id="JAQQAL010000022">
    <property type="protein sequence ID" value="MDC7227065.1"/>
    <property type="molecule type" value="Genomic_DNA"/>
</dbReference>
<evidence type="ECO:0000313" key="6">
    <source>
        <dbReference type="EMBL" id="MDC7227065.1"/>
    </source>
</evidence>
<dbReference type="InterPro" id="IPR015421">
    <property type="entry name" value="PyrdxlP-dep_Trfase_major"/>
</dbReference>
<evidence type="ECO:0000256" key="4">
    <source>
        <dbReference type="ARBA" id="ARBA00022898"/>
    </source>
</evidence>
<organism evidence="6 7">
    <name type="scientific">Candidatus Thalassospirochaeta sargassi</name>
    <dbReference type="NCBI Taxonomy" id="3119039"/>
    <lineage>
        <taxon>Bacteria</taxon>
        <taxon>Pseudomonadati</taxon>
        <taxon>Spirochaetota</taxon>
        <taxon>Spirochaetia</taxon>
        <taxon>Spirochaetales</taxon>
        <taxon>Spirochaetaceae</taxon>
        <taxon>Candidatus Thalassospirochaeta</taxon>
    </lineage>
</organism>
<comment type="similarity">
    <text evidence="2 5">Belongs to the class-III pyridoxal-phosphate-dependent aminotransferase family.</text>
</comment>
<evidence type="ECO:0000256" key="5">
    <source>
        <dbReference type="RuleBase" id="RU003560"/>
    </source>
</evidence>
<dbReference type="GO" id="GO:0030170">
    <property type="term" value="F:pyridoxal phosphate binding"/>
    <property type="evidence" value="ECO:0007669"/>
    <property type="project" value="InterPro"/>
</dbReference>
<keyword evidence="3 6" id="KW-0808">Transferase</keyword>
<evidence type="ECO:0000256" key="1">
    <source>
        <dbReference type="ARBA" id="ARBA00001933"/>
    </source>
</evidence>
<dbReference type="CDD" id="cd00610">
    <property type="entry name" value="OAT_like"/>
    <property type="match status" value="1"/>
</dbReference>
<dbReference type="FunFam" id="3.40.640.10:FF:000004">
    <property type="entry name" value="Acetylornithine aminotransferase"/>
    <property type="match status" value="1"/>
</dbReference>
<keyword evidence="4 5" id="KW-0663">Pyridoxal phosphate</keyword>
<dbReference type="InterPro" id="IPR015422">
    <property type="entry name" value="PyrdxlP-dep_Trfase_small"/>
</dbReference>
<dbReference type="SUPFAM" id="SSF53383">
    <property type="entry name" value="PLP-dependent transferases"/>
    <property type="match status" value="1"/>
</dbReference>
<proteinExistence type="inferred from homology"/>